<dbReference type="OrthoDB" id="9767869at2"/>
<dbReference type="SUPFAM" id="SSF50022">
    <property type="entry name" value="ISP domain"/>
    <property type="match status" value="1"/>
</dbReference>
<evidence type="ECO:0000259" key="1">
    <source>
        <dbReference type="Pfam" id="PF01266"/>
    </source>
</evidence>
<organism evidence="2 3">
    <name type="scientific">Aliicoccus persicus</name>
    <dbReference type="NCBI Taxonomy" id="930138"/>
    <lineage>
        <taxon>Bacteria</taxon>
        <taxon>Bacillati</taxon>
        <taxon>Bacillota</taxon>
        <taxon>Bacilli</taxon>
        <taxon>Bacillales</taxon>
        <taxon>Staphylococcaceae</taxon>
        <taxon>Aliicoccus</taxon>
    </lineage>
</organism>
<dbReference type="InterPro" id="IPR036188">
    <property type="entry name" value="FAD/NAD-bd_sf"/>
</dbReference>
<evidence type="ECO:0000313" key="2">
    <source>
        <dbReference type="EMBL" id="SEW14283.1"/>
    </source>
</evidence>
<dbReference type="Proteomes" id="UP000243605">
    <property type="component" value="Unassembled WGS sequence"/>
</dbReference>
<dbReference type="PANTHER" id="PTHR13847:SF274">
    <property type="entry name" value="RIESKE 2FE-2S IRON-SULFUR PROTEIN YHFW-RELATED"/>
    <property type="match status" value="1"/>
</dbReference>
<dbReference type="InterPro" id="IPR036922">
    <property type="entry name" value="Rieske_2Fe-2S_sf"/>
</dbReference>
<feature type="domain" description="FAD dependent oxidoreductase" evidence="1">
    <location>
        <begin position="30"/>
        <end position="190"/>
    </location>
</feature>
<dbReference type="GO" id="GO:0051537">
    <property type="term" value="F:2 iron, 2 sulfur cluster binding"/>
    <property type="evidence" value="ECO:0007669"/>
    <property type="project" value="InterPro"/>
</dbReference>
<dbReference type="EMBL" id="FOIT01000006">
    <property type="protein sequence ID" value="SEW14283.1"/>
    <property type="molecule type" value="Genomic_DNA"/>
</dbReference>
<dbReference type="SUPFAM" id="SSF51905">
    <property type="entry name" value="FAD/NAD(P)-binding domain"/>
    <property type="match status" value="1"/>
</dbReference>
<gene>
    <name evidence="2" type="ORF">SAMN05192557_1792</name>
</gene>
<sequence>MRKENISYWTKSAKIDDFPKLSESIETDRLVIGGGIAGILTAHALASINRKVILIDGRKLAQETTANTTAKITAQHGPIFQTYLDSYGEDKARLIYDSQIDGINHIAELEERYDIYCDFERLSSFLVTNSECFESLQKEKEAYDLLRIPHNVQETGIDLPVENTYALEIPNQAQFNPIKFLAHMVNTLSELENGQAGIFMVDGNLRAIYKDNSGQKHETGAVCTHMGYIVNFNDD</sequence>
<name>A0A662Z4V8_9STAP</name>
<dbReference type="AlphaFoldDB" id="A0A662Z4V8"/>
<dbReference type="RefSeq" id="WP_091476018.1">
    <property type="nucleotide sequence ID" value="NZ_FOIT01000006.1"/>
</dbReference>
<evidence type="ECO:0000313" key="3">
    <source>
        <dbReference type="Proteomes" id="UP000243605"/>
    </source>
</evidence>
<keyword evidence="3" id="KW-1185">Reference proteome</keyword>
<dbReference type="GO" id="GO:0005737">
    <property type="term" value="C:cytoplasm"/>
    <property type="evidence" value="ECO:0007669"/>
    <property type="project" value="TreeGrafter"/>
</dbReference>
<protein>
    <submittedName>
        <fullName evidence="2">FAD dependent oxidoreductase</fullName>
    </submittedName>
</protein>
<proteinExistence type="predicted"/>
<accession>A0A662Z4V8</accession>
<dbReference type="InterPro" id="IPR006076">
    <property type="entry name" value="FAD-dep_OxRdtase"/>
</dbReference>
<dbReference type="Pfam" id="PF01266">
    <property type="entry name" value="DAO"/>
    <property type="match status" value="1"/>
</dbReference>
<reference evidence="2 3" key="1">
    <citation type="submission" date="2016-10" db="EMBL/GenBank/DDBJ databases">
        <authorList>
            <person name="Varghese N."/>
            <person name="Submissions S."/>
        </authorList>
    </citation>
    <scope>NUCLEOTIDE SEQUENCE [LARGE SCALE GENOMIC DNA]</scope>
    <source>
        <strain evidence="2 3">IBRC-M10081</strain>
    </source>
</reference>
<dbReference type="PANTHER" id="PTHR13847">
    <property type="entry name" value="SARCOSINE DEHYDROGENASE-RELATED"/>
    <property type="match status" value="1"/>
</dbReference>
<dbReference type="Gene3D" id="3.50.50.60">
    <property type="entry name" value="FAD/NAD(P)-binding domain"/>
    <property type="match status" value="1"/>
</dbReference>
<dbReference type="Gene3D" id="3.30.9.10">
    <property type="entry name" value="D-Amino Acid Oxidase, subunit A, domain 2"/>
    <property type="match status" value="1"/>
</dbReference>